<feature type="compositionally biased region" description="Acidic residues" evidence="1">
    <location>
        <begin position="101"/>
        <end position="113"/>
    </location>
</feature>
<feature type="compositionally biased region" description="Acidic residues" evidence="1">
    <location>
        <begin position="45"/>
        <end position="74"/>
    </location>
</feature>
<accession>A0A9P5TW51</accession>
<proteinExistence type="predicted"/>
<dbReference type="OrthoDB" id="3267098at2759"/>
<evidence type="ECO:0000313" key="2">
    <source>
        <dbReference type="EMBL" id="KAF8914342.1"/>
    </source>
</evidence>
<feature type="region of interest" description="Disordered" evidence="1">
    <location>
        <begin position="43"/>
        <end position="113"/>
    </location>
</feature>
<reference evidence="2" key="1">
    <citation type="submission" date="2020-11" db="EMBL/GenBank/DDBJ databases">
        <authorList>
            <consortium name="DOE Joint Genome Institute"/>
            <person name="Ahrendt S."/>
            <person name="Riley R."/>
            <person name="Andreopoulos W."/>
            <person name="LaButti K."/>
            <person name="Pangilinan J."/>
            <person name="Ruiz-duenas F.J."/>
            <person name="Barrasa J.M."/>
            <person name="Sanchez-Garcia M."/>
            <person name="Camarero S."/>
            <person name="Miyauchi S."/>
            <person name="Serrano A."/>
            <person name="Linde D."/>
            <person name="Babiker R."/>
            <person name="Drula E."/>
            <person name="Ayuso-Fernandez I."/>
            <person name="Pacheco R."/>
            <person name="Padilla G."/>
            <person name="Ferreira P."/>
            <person name="Barriuso J."/>
            <person name="Kellner H."/>
            <person name="Castanera R."/>
            <person name="Alfaro M."/>
            <person name="Ramirez L."/>
            <person name="Pisabarro A.G."/>
            <person name="Kuo A."/>
            <person name="Tritt A."/>
            <person name="Lipzen A."/>
            <person name="He G."/>
            <person name="Yan M."/>
            <person name="Ng V."/>
            <person name="Cullen D."/>
            <person name="Martin F."/>
            <person name="Rosso M.-N."/>
            <person name="Henrissat B."/>
            <person name="Hibbett D."/>
            <person name="Martinez A.T."/>
            <person name="Grigoriev I.V."/>
        </authorList>
    </citation>
    <scope>NUCLEOTIDE SEQUENCE</scope>
    <source>
        <strain evidence="2">AH 44721</strain>
    </source>
</reference>
<evidence type="ECO:0000256" key="1">
    <source>
        <dbReference type="SAM" id="MobiDB-lite"/>
    </source>
</evidence>
<keyword evidence="3" id="KW-1185">Reference proteome</keyword>
<name>A0A9P5TW51_GYMJU</name>
<comment type="caution">
    <text evidence="2">The sequence shown here is derived from an EMBL/GenBank/DDBJ whole genome shotgun (WGS) entry which is preliminary data.</text>
</comment>
<dbReference type="EMBL" id="JADNYJ010000001">
    <property type="protein sequence ID" value="KAF8914342.1"/>
    <property type="molecule type" value="Genomic_DNA"/>
</dbReference>
<organism evidence="2 3">
    <name type="scientific">Gymnopilus junonius</name>
    <name type="common">Spectacular rustgill mushroom</name>
    <name type="synonym">Gymnopilus spectabilis subsp. junonius</name>
    <dbReference type="NCBI Taxonomy" id="109634"/>
    <lineage>
        <taxon>Eukaryota</taxon>
        <taxon>Fungi</taxon>
        <taxon>Dikarya</taxon>
        <taxon>Basidiomycota</taxon>
        <taxon>Agaricomycotina</taxon>
        <taxon>Agaricomycetes</taxon>
        <taxon>Agaricomycetidae</taxon>
        <taxon>Agaricales</taxon>
        <taxon>Agaricineae</taxon>
        <taxon>Hymenogastraceae</taxon>
        <taxon>Gymnopilus</taxon>
    </lineage>
</organism>
<sequence>MTGQDWTYYYVNMFLDRDMFMRYLGNGIGHRATNHLHFEKCTSEETGDLDDDAEVDSIDGDELEEIPSDEEDDFGYNHNGLKAQEDMDTDEDEVLGGNADEVQDDDWDSMYVD</sequence>
<protein>
    <submittedName>
        <fullName evidence="2">Uncharacterized protein</fullName>
    </submittedName>
</protein>
<dbReference type="Proteomes" id="UP000724874">
    <property type="component" value="Unassembled WGS sequence"/>
</dbReference>
<evidence type="ECO:0000313" key="3">
    <source>
        <dbReference type="Proteomes" id="UP000724874"/>
    </source>
</evidence>
<dbReference type="AlphaFoldDB" id="A0A9P5TW51"/>
<gene>
    <name evidence="2" type="ORF">CPB84DRAFT_1862974</name>
</gene>